<protein>
    <recommendedName>
        <fullName evidence="6 13">Beta-lactamase</fullName>
        <ecNumber evidence="6 13">3.5.2.6</ecNumber>
    </recommendedName>
</protein>
<dbReference type="PANTHER" id="PTHR42951:SF4">
    <property type="entry name" value="ACYL-COENZYME A THIOESTERASE MBLAC2"/>
    <property type="match status" value="1"/>
</dbReference>
<keyword evidence="7 13" id="KW-0479">Metal-binding</keyword>
<dbReference type="PROSITE" id="PS00743">
    <property type="entry name" value="BETA_LACTAMASE_B_1"/>
    <property type="match status" value="1"/>
</dbReference>
<dbReference type="InterPro" id="IPR058199">
    <property type="entry name" value="BlaB//VIM/IMP-1"/>
</dbReference>
<comment type="cofactor">
    <cofactor evidence="2 13">
        <name>Zn(2+)</name>
        <dbReference type="ChEBI" id="CHEBI:29105"/>
    </cofactor>
</comment>
<dbReference type="InterPro" id="IPR001279">
    <property type="entry name" value="Metallo-B-lactamas"/>
</dbReference>
<evidence type="ECO:0000256" key="12">
    <source>
        <dbReference type="ARBA" id="ARBA00023251"/>
    </source>
</evidence>
<evidence type="ECO:0000256" key="7">
    <source>
        <dbReference type="ARBA" id="ARBA00022723"/>
    </source>
</evidence>
<evidence type="ECO:0000256" key="13">
    <source>
        <dbReference type="RuleBase" id="RU361140"/>
    </source>
</evidence>
<dbReference type="GO" id="GO:0008800">
    <property type="term" value="F:beta-lactamase activity"/>
    <property type="evidence" value="ECO:0007669"/>
    <property type="project" value="UniProtKB-UniRule"/>
</dbReference>
<keyword evidence="12 13" id="KW-0046">Antibiotic resistance</keyword>
<comment type="catalytic activity">
    <reaction evidence="1 13">
        <text>a beta-lactam + H2O = a substituted beta-amino acid</text>
        <dbReference type="Rhea" id="RHEA:20401"/>
        <dbReference type="ChEBI" id="CHEBI:15377"/>
        <dbReference type="ChEBI" id="CHEBI:35627"/>
        <dbReference type="ChEBI" id="CHEBI:140347"/>
        <dbReference type="EC" id="3.5.2.6"/>
    </reaction>
</comment>
<dbReference type="PROSITE" id="PS00744">
    <property type="entry name" value="BETA_LACTAMASE_B_2"/>
    <property type="match status" value="1"/>
</dbReference>
<dbReference type="GO" id="GO:0017001">
    <property type="term" value="P:antibiotic catabolic process"/>
    <property type="evidence" value="ECO:0007669"/>
    <property type="project" value="InterPro"/>
</dbReference>
<evidence type="ECO:0000313" key="16">
    <source>
        <dbReference type="Proteomes" id="UP000429232"/>
    </source>
</evidence>
<dbReference type="Proteomes" id="UP000429232">
    <property type="component" value="Chromosome"/>
</dbReference>
<comment type="subcellular location">
    <subcellularLocation>
        <location evidence="3">Periplasm</location>
    </subcellularLocation>
</comment>
<comment type="subunit">
    <text evidence="5">Monomer.</text>
</comment>
<evidence type="ECO:0000256" key="11">
    <source>
        <dbReference type="ARBA" id="ARBA00022833"/>
    </source>
</evidence>
<dbReference type="GO" id="GO:0042597">
    <property type="term" value="C:periplasmic space"/>
    <property type="evidence" value="ECO:0007669"/>
    <property type="project" value="UniProtKB-SubCell"/>
</dbReference>
<keyword evidence="11 13" id="KW-0862">Zinc</keyword>
<evidence type="ECO:0000256" key="8">
    <source>
        <dbReference type="ARBA" id="ARBA00022729"/>
    </source>
</evidence>
<dbReference type="InterPro" id="IPR001018">
    <property type="entry name" value="Beta-lactamase_class-B_CS"/>
</dbReference>
<evidence type="ECO:0000256" key="4">
    <source>
        <dbReference type="ARBA" id="ARBA00005250"/>
    </source>
</evidence>
<keyword evidence="16" id="KW-1185">Reference proteome</keyword>
<evidence type="ECO:0000259" key="14">
    <source>
        <dbReference type="SMART" id="SM00849"/>
    </source>
</evidence>
<dbReference type="KEGG" id="mgik:GO620_007990"/>
<dbReference type="GO" id="GO:0046677">
    <property type="term" value="P:response to antibiotic"/>
    <property type="evidence" value="ECO:0007669"/>
    <property type="project" value="UniProtKB-UniRule"/>
</dbReference>
<dbReference type="NCBIfam" id="NF033088">
    <property type="entry name" value="bla_subclass_B1"/>
    <property type="match status" value="1"/>
</dbReference>
<evidence type="ECO:0000313" key="15">
    <source>
        <dbReference type="EMBL" id="QQL51372.1"/>
    </source>
</evidence>
<gene>
    <name evidence="15" type="primary">bla</name>
    <name evidence="15" type="ORF">GO620_007990</name>
</gene>
<dbReference type="EMBL" id="CP066775">
    <property type="protein sequence ID" value="QQL51372.1"/>
    <property type="molecule type" value="Genomic_DNA"/>
</dbReference>
<evidence type="ECO:0000256" key="1">
    <source>
        <dbReference type="ARBA" id="ARBA00001526"/>
    </source>
</evidence>
<evidence type="ECO:0000256" key="9">
    <source>
        <dbReference type="ARBA" id="ARBA00022764"/>
    </source>
</evidence>
<evidence type="ECO:0000256" key="5">
    <source>
        <dbReference type="ARBA" id="ARBA00011245"/>
    </source>
</evidence>
<dbReference type="InterPro" id="IPR050855">
    <property type="entry name" value="NDM-1-like"/>
</dbReference>
<proteinExistence type="inferred from homology"/>
<dbReference type="PANTHER" id="PTHR42951">
    <property type="entry name" value="METALLO-BETA-LACTAMASE DOMAIN-CONTAINING"/>
    <property type="match status" value="1"/>
</dbReference>
<dbReference type="EC" id="3.5.2.6" evidence="6 13"/>
<reference evidence="15 16" key="1">
    <citation type="submission" date="2020-12" db="EMBL/GenBank/DDBJ databases">
        <title>HMF7856_wgs.fasta genome submission.</title>
        <authorList>
            <person name="Kang H."/>
            <person name="Kim H."/>
            <person name="Joh K."/>
        </authorList>
    </citation>
    <scope>NUCLEOTIDE SEQUENCE [LARGE SCALE GENOMIC DNA]</scope>
    <source>
        <strain evidence="15 16">HMF7856</strain>
    </source>
</reference>
<dbReference type="AlphaFoldDB" id="A0A6I4HWP4"/>
<name>A0A6I4HWP4_9SPHI</name>
<evidence type="ECO:0000256" key="10">
    <source>
        <dbReference type="ARBA" id="ARBA00022801"/>
    </source>
</evidence>
<sequence length="250" mass="27568">MQNTAMFNKFAVLLTFVSVLIAGLQTFAQTTPTKIKVDSIAPGFWIYQSYGNYNGQQVSANGLICEGETGLIIVDAPWDTLQTRQLLTWIDSTRHKPILFSIHTHYHADRVGGLDVYHQRGIKAYATAATIARVDPKLQRDLTPLQSTDTVLYAGITPANIYFPGAGHTADNIVVWFPLQKILFGGCMIKSTDDSTLGNIADADLNAWPNSLKNLMQRYPNAAIVIPGHDGWRGDSIRHTLDLLNQGKAK</sequence>
<accession>A0A6I4HWP4</accession>
<evidence type="ECO:0000256" key="3">
    <source>
        <dbReference type="ARBA" id="ARBA00004418"/>
    </source>
</evidence>
<dbReference type="GO" id="GO:0008270">
    <property type="term" value="F:zinc ion binding"/>
    <property type="evidence" value="ECO:0007669"/>
    <property type="project" value="InterPro"/>
</dbReference>
<feature type="domain" description="Metallo-beta-lactamase" evidence="14">
    <location>
        <begin position="59"/>
        <end position="229"/>
    </location>
</feature>
<dbReference type="SUPFAM" id="SSF56281">
    <property type="entry name" value="Metallo-hydrolase/oxidoreductase"/>
    <property type="match status" value="1"/>
</dbReference>
<evidence type="ECO:0000256" key="2">
    <source>
        <dbReference type="ARBA" id="ARBA00001947"/>
    </source>
</evidence>
<dbReference type="InterPro" id="IPR036866">
    <property type="entry name" value="RibonucZ/Hydroxyglut_hydro"/>
</dbReference>
<dbReference type="RefSeq" id="WP_157524050.1">
    <property type="nucleotide sequence ID" value="NZ_CP066775.1"/>
</dbReference>
<keyword evidence="8" id="KW-0732">Signal</keyword>
<evidence type="ECO:0000256" key="6">
    <source>
        <dbReference type="ARBA" id="ARBA00012865"/>
    </source>
</evidence>
<keyword evidence="9" id="KW-0574">Periplasm</keyword>
<comment type="similarity">
    <text evidence="4 13">Belongs to the metallo-beta-lactamase superfamily. Class-B beta-lactamase family.</text>
</comment>
<organism evidence="15 16">
    <name type="scientific">Mucilaginibacter ginkgonis</name>
    <dbReference type="NCBI Taxonomy" id="2682091"/>
    <lineage>
        <taxon>Bacteria</taxon>
        <taxon>Pseudomonadati</taxon>
        <taxon>Bacteroidota</taxon>
        <taxon>Sphingobacteriia</taxon>
        <taxon>Sphingobacteriales</taxon>
        <taxon>Sphingobacteriaceae</taxon>
        <taxon>Mucilaginibacter</taxon>
    </lineage>
</organism>
<keyword evidence="10 13" id="KW-0378">Hydrolase</keyword>
<dbReference type="Pfam" id="PF00753">
    <property type="entry name" value="Lactamase_B"/>
    <property type="match status" value="1"/>
</dbReference>
<dbReference type="Gene3D" id="3.60.15.10">
    <property type="entry name" value="Ribonuclease Z/Hydroxyacylglutathione hydrolase-like"/>
    <property type="match status" value="1"/>
</dbReference>
<dbReference type="SMART" id="SM00849">
    <property type="entry name" value="Lactamase_B"/>
    <property type="match status" value="1"/>
</dbReference>